<keyword evidence="4 5" id="KW-0472">Membrane</keyword>
<dbReference type="PANTHER" id="PTHR12011:SF347">
    <property type="entry name" value="FI21270P1-RELATED"/>
    <property type="match status" value="1"/>
</dbReference>
<keyword evidence="2 5" id="KW-0812">Transmembrane</keyword>
<evidence type="ECO:0000256" key="2">
    <source>
        <dbReference type="ARBA" id="ARBA00022692"/>
    </source>
</evidence>
<feature type="transmembrane region" description="Helical" evidence="5">
    <location>
        <begin position="133"/>
        <end position="156"/>
    </location>
</feature>
<dbReference type="EMBL" id="KQ418737">
    <property type="protein sequence ID" value="KOF86105.1"/>
    <property type="molecule type" value="Genomic_DNA"/>
</dbReference>
<gene>
    <name evidence="7" type="ORF">OCBIM_22019232mg</name>
</gene>
<name>A0A0L8HBE1_OCTBM</name>
<feature type="non-terminal residue" evidence="7">
    <location>
        <position position="253"/>
    </location>
</feature>
<dbReference type="InterPro" id="IPR000832">
    <property type="entry name" value="GPCR_2_secretin-like"/>
</dbReference>
<protein>
    <recommendedName>
        <fullName evidence="6">G-protein coupled receptors family 2 profile 2 domain-containing protein</fullName>
    </recommendedName>
</protein>
<dbReference type="OrthoDB" id="1100386at2759"/>
<comment type="subcellular location">
    <subcellularLocation>
        <location evidence="1">Membrane</location>
        <topology evidence="1">Multi-pass membrane protein</topology>
    </subcellularLocation>
</comment>
<dbReference type="InterPro" id="IPR017981">
    <property type="entry name" value="GPCR_2-like_7TM"/>
</dbReference>
<evidence type="ECO:0000259" key="6">
    <source>
        <dbReference type="PROSITE" id="PS50261"/>
    </source>
</evidence>
<dbReference type="Gene3D" id="1.20.1070.10">
    <property type="entry name" value="Rhodopsin 7-helix transmembrane proteins"/>
    <property type="match status" value="1"/>
</dbReference>
<feature type="transmembrane region" description="Helical" evidence="5">
    <location>
        <begin position="205"/>
        <end position="227"/>
    </location>
</feature>
<evidence type="ECO:0000256" key="5">
    <source>
        <dbReference type="SAM" id="Phobius"/>
    </source>
</evidence>
<dbReference type="GO" id="GO:0007166">
    <property type="term" value="P:cell surface receptor signaling pathway"/>
    <property type="evidence" value="ECO:0007669"/>
    <property type="project" value="InterPro"/>
</dbReference>
<organism evidence="7">
    <name type="scientific">Octopus bimaculoides</name>
    <name type="common">California two-spotted octopus</name>
    <dbReference type="NCBI Taxonomy" id="37653"/>
    <lineage>
        <taxon>Eukaryota</taxon>
        <taxon>Metazoa</taxon>
        <taxon>Spiralia</taxon>
        <taxon>Lophotrochozoa</taxon>
        <taxon>Mollusca</taxon>
        <taxon>Cephalopoda</taxon>
        <taxon>Coleoidea</taxon>
        <taxon>Octopodiformes</taxon>
        <taxon>Octopoda</taxon>
        <taxon>Incirrata</taxon>
        <taxon>Octopodidae</taxon>
        <taxon>Octopus</taxon>
    </lineage>
</organism>
<dbReference type="AlphaFoldDB" id="A0A0L8HBE1"/>
<dbReference type="GO" id="GO:0004930">
    <property type="term" value="F:G protein-coupled receptor activity"/>
    <property type="evidence" value="ECO:0007669"/>
    <property type="project" value="InterPro"/>
</dbReference>
<dbReference type="SUPFAM" id="SSF81321">
    <property type="entry name" value="Family A G protein-coupled receptor-like"/>
    <property type="match status" value="1"/>
</dbReference>
<accession>A0A0L8HBE1</accession>
<reference evidence="7" key="1">
    <citation type="submission" date="2015-07" db="EMBL/GenBank/DDBJ databases">
        <title>MeaNS - Measles Nucleotide Surveillance Program.</title>
        <authorList>
            <person name="Tran T."/>
            <person name="Druce J."/>
        </authorList>
    </citation>
    <scope>NUCLEOTIDE SEQUENCE</scope>
    <source>
        <strain evidence="7">UCB-OBI-ISO-001</strain>
        <tissue evidence="7">Gonad</tissue>
    </source>
</reference>
<evidence type="ECO:0000256" key="3">
    <source>
        <dbReference type="ARBA" id="ARBA00022989"/>
    </source>
</evidence>
<dbReference type="PRINTS" id="PR00249">
    <property type="entry name" value="GPCRSECRETIN"/>
</dbReference>
<feature type="transmembrane region" description="Helical" evidence="5">
    <location>
        <begin position="94"/>
        <end position="113"/>
    </location>
</feature>
<feature type="domain" description="G-protein coupled receptors family 2 profile 2" evidence="6">
    <location>
        <begin position="53"/>
        <end position="229"/>
    </location>
</feature>
<dbReference type="GO" id="GO:0005886">
    <property type="term" value="C:plasma membrane"/>
    <property type="evidence" value="ECO:0007669"/>
    <property type="project" value="TreeGrafter"/>
</dbReference>
<sequence length="253" mass="28476">MVSFPLVLKVLRINPARGVHFVAVLVMCTWKEVSSLMSIPTSRTDSGRVYTTCTVIAGLLHYFWLLSFFLMLACAIDMTIAVTLVFSIYNSLKYLLVLAWFLPAVIVAITMGVSKGEGYGTDKFCWLSLESGIRWAFIAPVIVILLSNCVLLVVVIRKLFSAQCVQTKTDKERIKTGVIALAGMIPLFGISWVFGLLSINENLIVFDYLFVIFNSLQGLFIFIFHCVASKHFRKALRDTFKKRTYTSRSKTQV</sequence>
<dbReference type="PANTHER" id="PTHR12011">
    <property type="entry name" value="ADHESION G-PROTEIN COUPLED RECEPTOR"/>
    <property type="match status" value="1"/>
</dbReference>
<dbReference type="PROSITE" id="PS50261">
    <property type="entry name" value="G_PROTEIN_RECEP_F2_4"/>
    <property type="match status" value="1"/>
</dbReference>
<evidence type="ECO:0000256" key="4">
    <source>
        <dbReference type="ARBA" id="ARBA00023136"/>
    </source>
</evidence>
<evidence type="ECO:0000256" key="1">
    <source>
        <dbReference type="ARBA" id="ARBA00004141"/>
    </source>
</evidence>
<keyword evidence="3 5" id="KW-1133">Transmembrane helix</keyword>
<evidence type="ECO:0000313" key="7">
    <source>
        <dbReference type="EMBL" id="KOF86105.1"/>
    </source>
</evidence>
<feature type="transmembrane region" description="Helical" evidence="5">
    <location>
        <begin position="177"/>
        <end position="199"/>
    </location>
</feature>
<dbReference type="STRING" id="37653.A0A0L8HBE1"/>
<feature type="transmembrane region" description="Helical" evidence="5">
    <location>
        <begin position="62"/>
        <end position="87"/>
    </location>
</feature>
<proteinExistence type="predicted"/>
<dbReference type="Pfam" id="PF00002">
    <property type="entry name" value="7tm_2"/>
    <property type="match status" value="1"/>
</dbReference>